<dbReference type="CDD" id="cd00082">
    <property type="entry name" value="HisKA"/>
    <property type="match status" value="1"/>
</dbReference>
<keyword evidence="6 10" id="KW-0418">Kinase</keyword>
<dbReference type="Gene3D" id="1.10.287.130">
    <property type="match status" value="1"/>
</dbReference>
<keyword evidence="4 10" id="KW-0808">Transferase</keyword>
<keyword evidence="3" id="KW-0597">Phosphoprotein</keyword>
<proteinExistence type="predicted"/>
<dbReference type="InterPro" id="IPR003661">
    <property type="entry name" value="HisK_dim/P_dom"/>
</dbReference>
<dbReference type="InterPro" id="IPR036890">
    <property type="entry name" value="HATPase_C_sf"/>
</dbReference>
<keyword evidence="8" id="KW-0472">Membrane</keyword>
<feature type="transmembrane region" description="Helical" evidence="8">
    <location>
        <begin position="148"/>
        <end position="171"/>
    </location>
</feature>
<dbReference type="EC" id="2.7.13.3" evidence="2"/>
<sequence>MPRHSLRFRILAAFVIAGIVLGPLLVGTLLIAAYHLEERAVARILTGRLEEIMVAPDRFNLTSAPNRPDVRVYGRVAPATLPEAIGGWRPGLYEIEHDGPAEYEGPLEADAIARLPERRSWALAVAHRDGQTFVVAEDLTTLEYRESLTIWLVAGGTVLALYIALWLGYFLSRRLIEPLRRLALSVGIGERATDGVTVAPEDYPGDEVGELATAFAGYQQRMVDALERERAFSADASHELRNPLAVIGSSLEIAERDPGLSEPTRRALARATSATREITDTVGALLVLAREGPGEVPHAPVGVAPLVASLVERLAAGAGVPVDWETAAEPVLAAPEVAIRAVAENLIRNAVQHTREGRVRITLYDDRLSVVDSGVGIPVEEIERIRQRGVRGSNSLSNGSGLGLSIADRLCRRFGWRIEIDSTVGEGTRAVWHFA</sequence>
<evidence type="ECO:0000256" key="6">
    <source>
        <dbReference type="ARBA" id="ARBA00022777"/>
    </source>
</evidence>
<dbReference type="InterPro" id="IPR005467">
    <property type="entry name" value="His_kinase_dom"/>
</dbReference>
<dbReference type="Gene3D" id="6.10.340.10">
    <property type="match status" value="1"/>
</dbReference>
<dbReference type="GO" id="GO:0005886">
    <property type="term" value="C:plasma membrane"/>
    <property type="evidence" value="ECO:0007669"/>
    <property type="project" value="TreeGrafter"/>
</dbReference>
<dbReference type="EMBL" id="MN079076">
    <property type="protein sequence ID" value="QEA03750.1"/>
    <property type="molecule type" value="Genomic_DNA"/>
</dbReference>
<protein>
    <recommendedName>
        <fullName evidence="2">histidine kinase</fullName>
        <ecNumber evidence="2">2.7.13.3</ecNumber>
    </recommendedName>
</protein>
<dbReference type="PROSITE" id="PS50109">
    <property type="entry name" value="HIS_KIN"/>
    <property type="match status" value="1"/>
</dbReference>
<evidence type="ECO:0000256" key="2">
    <source>
        <dbReference type="ARBA" id="ARBA00012438"/>
    </source>
</evidence>
<keyword evidence="5 8" id="KW-0812">Transmembrane</keyword>
<dbReference type="SMART" id="SM00387">
    <property type="entry name" value="HATPase_c"/>
    <property type="match status" value="1"/>
</dbReference>
<dbReference type="InterPro" id="IPR050428">
    <property type="entry name" value="TCS_sensor_his_kinase"/>
</dbReference>
<dbReference type="AlphaFoldDB" id="A0A5B8R5D7"/>
<dbReference type="PANTHER" id="PTHR45436:SF16">
    <property type="entry name" value="HISTIDINE KINASE"/>
    <property type="match status" value="1"/>
</dbReference>
<evidence type="ECO:0000256" key="4">
    <source>
        <dbReference type="ARBA" id="ARBA00022679"/>
    </source>
</evidence>
<keyword evidence="7 8" id="KW-1133">Transmembrane helix</keyword>
<dbReference type="SMART" id="SM00388">
    <property type="entry name" value="HisKA"/>
    <property type="match status" value="1"/>
</dbReference>
<dbReference type="Pfam" id="PF00512">
    <property type="entry name" value="HisKA"/>
    <property type="match status" value="1"/>
</dbReference>
<dbReference type="Gene3D" id="3.30.565.10">
    <property type="entry name" value="Histidine kinase-like ATPase, C-terminal domain"/>
    <property type="match status" value="1"/>
</dbReference>
<evidence type="ECO:0000256" key="3">
    <source>
        <dbReference type="ARBA" id="ARBA00022553"/>
    </source>
</evidence>
<name>A0A5B8R5D7_9ZZZZ</name>
<dbReference type="InterPro" id="IPR036097">
    <property type="entry name" value="HisK_dim/P_sf"/>
</dbReference>
<dbReference type="SUPFAM" id="SSF55874">
    <property type="entry name" value="ATPase domain of HSP90 chaperone/DNA topoisomerase II/histidine kinase"/>
    <property type="match status" value="1"/>
</dbReference>
<dbReference type="InterPro" id="IPR003594">
    <property type="entry name" value="HATPase_dom"/>
</dbReference>
<dbReference type="SUPFAM" id="SSF47384">
    <property type="entry name" value="Homodimeric domain of signal transducing histidine kinase"/>
    <property type="match status" value="1"/>
</dbReference>
<evidence type="ECO:0000259" key="9">
    <source>
        <dbReference type="PROSITE" id="PS50109"/>
    </source>
</evidence>
<dbReference type="PANTHER" id="PTHR45436">
    <property type="entry name" value="SENSOR HISTIDINE KINASE YKOH"/>
    <property type="match status" value="1"/>
</dbReference>
<organism evidence="10">
    <name type="scientific">uncultured organism</name>
    <dbReference type="NCBI Taxonomy" id="155900"/>
    <lineage>
        <taxon>unclassified sequences</taxon>
        <taxon>environmental samples</taxon>
    </lineage>
</organism>
<evidence type="ECO:0000313" key="10">
    <source>
        <dbReference type="EMBL" id="QEA03750.1"/>
    </source>
</evidence>
<evidence type="ECO:0000256" key="7">
    <source>
        <dbReference type="ARBA" id="ARBA00022989"/>
    </source>
</evidence>
<feature type="domain" description="Histidine kinase" evidence="9">
    <location>
        <begin position="235"/>
        <end position="435"/>
    </location>
</feature>
<reference evidence="10" key="1">
    <citation type="submission" date="2019-06" db="EMBL/GenBank/DDBJ databases">
        <authorList>
            <person name="Murdoch R.W."/>
            <person name="Fathepure B."/>
        </authorList>
    </citation>
    <scope>NUCLEOTIDE SEQUENCE</scope>
</reference>
<accession>A0A5B8R5D7</accession>
<evidence type="ECO:0000256" key="5">
    <source>
        <dbReference type="ARBA" id="ARBA00022692"/>
    </source>
</evidence>
<gene>
    <name evidence="10" type="primary">sasA_1</name>
    <name evidence="10" type="ORF">KBTEX_00050</name>
</gene>
<feature type="transmembrane region" description="Helical" evidence="8">
    <location>
        <begin position="12"/>
        <end position="36"/>
    </location>
</feature>
<evidence type="ECO:0000256" key="8">
    <source>
        <dbReference type="SAM" id="Phobius"/>
    </source>
</evidence>
<dbReference type="Pfam" id="PF02518">
    <property type="entry name" value="HATPase_c"/>
    <property type="match status" value="1"/>
</dbReference>
<dbReference type="GO" id="GO:0000155">
    <property type="term" value="F:phosphorelay sensor kinase activity"/>
    <property type="evidence" value="ECO:0007669"/>
    <property type="project" value="InterPro"/>
</dbReference>
<comment type="catalytic activity">
    <reaction evidence="1">
        <text>ATP + protein L-histidine = ADP + protein N-phospho-L-histidine.</text>
        <dbReference type="EC" id="2.7.13.3"/>
    </reaction>
</comment>
<evidence type="ECO:0000256" key="1">
    <source>
        <dbReference type="ARBA" id="ARBA00000085"/>
    </source>
</evidence>